<dbReference type="InterPro" id="IPR016188">
    <property type="entry name" value="PurM-like_N"/>
</dbReference>
<evidence type="ECO:0000256" key="15">
    <source>
        <dbReference type="HAMAP-Rule" id="MF_00741"/>
    </source>
</evidence>
<keyword evidence="6 15" id="KW-0963">Cytoplasm</keyword>
<evidence type="ECO:0000256" key="6">
    <source>
        <dbReference type="ARBA" id="ARBA00022490"/>
    </source>
</evidence>
<evidence type="ECO:0000256" key="14">
    <source>
        <dbReference type="ARBA" id="ARBA00049057"/>
    </source>
</evidence>
<keyword evidence="8 15" id="KW-0547">Nucleotide-binding</keyword>
<dbReference type="InterPro" id="IPR004733">
    <property type="entry name" value="PurM_cligase"/>
</dbReference>
<sequence>MIKFLKPFLKHLSVMFMLTYAQAGVDDEKTQKALKSIISLAKATFEFRRGKIGEPKEDIGHYAALMDFGSFYLAMTTDGVGTKTLVAEAVGKYDNIGVDMIAMNVNDLICLGAEPVALVDYLAVREPDEEVFQEIAKGIYEGAKQSGIAIVGGETAVLPELVNGFDLAGTAIGVVEKDKVVTGKDINPGDAVIGISSSGIHSNGLTLARKLLIPKYGLEYEFEGKKLWEHLLEPTRIYVKAVLELLKRVEVHGLAHITGGGLLNLKRLTSYGFSLEMPPISGIFKLIHENGVPLDEMFKVFNMGVGFVVVVDEKDKEDALETLNKHYPSFEIGKVTEDKGIIVDNYRVRL</sequence>
<accession>A0A101EMX2</accession>
<dbReference type="HAMAP" id="MF_00741">
    <property type="entry name" value="AIRS"/>
    <property type="match status" value="1"/>
</dbReference>
<feature type="domain" description="PurM-like N-terminal" evidence="16">
    <location>
        <begin position="61"/>
        <end position="175"/>
    </location>
</feature>
<dbReference type="NCBIfam" id="TIGR00878">
    <property type="entry name" value="purM"/>
    <property type="match status" value="1"/>
</dbReference>
<dbReference type="GO" id="GO:0006189">
    <property type="term" value="P:'de novo' IMP biosynthetic process"/>
    <property type="evidence" value="ECO:0007669"/>
    <property type="project" value="UniProtKB-UniRule"/>
</dbReference>
<evidence type="ECO:0000313" key="19">
    <source>
        <dbReference type="Proteomes" id="UP000053911"/>
    </source>
</evidence>
<evidence type="ECO:0000256" key="7">
    <source>
        <dbReference type="ARBA" id="ARBA00022598"/>
    </source>
</evidence>
<comment type="pathway">
    <text evidence="2 15">Purine metabolism; IMP biosynthesis via de novo pathway; 5-amino-1-(5-phospho-D-ribosyl)imidazole from N(2)-formyl-N(1)-(5-phospho-D-ribosyl)glycinamide: step 2/2.</text>
</comment>
<dbReference type="PANTHER" id="PTHR10520">
    <property type="entry name" value="TRIFUNCTIONAL PURINE BIOSYNTHETIC PROTEIN ADENOSINE-3-RELATED"/>
    <property type="match status" value="1"/>
</dbReference>
<dbReference type="GO" id="GO:0005829">
    <property type="term" value="C:cytosol"/>
    <property type="evidence" value="ECO:0007669"/>
    <property type="project" value="TreeGrafter"/>
</dbReference>
<evidence type="ECO:0000256" key="11">
    <source>
        <dbReference type="ARBA" id="ARBA00031908"/>
    </source>
</evidence>
<dbReference type="PANTHER" id="PTHR10520:SF12">
    <property type="entry name" value="TRIFUNCTIONAL PURINE BIOSYNTHETIC PROTEIN ADENOSINE-3"/>
    <property type="match status" value="1"/>
</dbReference>
<evidence type="ECO:0000256" key="12">
    <source>
        <dbReference type="ARBA" id="ARBA00032931"/>
    </source>
</evidence>
<evidence type="ECO:0000259" key="17">
    <source>
        <dbReference type="Pfam" id="PF02769"/>
    </source>
</evidence>
<dbReference type="Pfam" id="PF00586">
    <property type="entry name" value="AIRS"/>
    <property type="match status" value="1"/>
</dbReference>
<evidence type="ECO:0000259" key="16">
    <source>
        <dbReference type="Pfam" id="PF00586"/>
    </source>
</evidence>
<evidence type="ECO:0000256" key="1">
    <source>
        <dbReference type="ARBA" id="ARBA00004496"/>
    </source>
</evidence>
<dbReference type="SUPFAM" id="SSF55326">
    <property type="entry name" value="PurM N-terminal domain-like"/>
    <property type="match status" value="1"/>
</dbReference>
<comment type="caution">
    <text evidence="18">The sequence shown here is derived from an EMBL/GenBank/DDBJ whole genome shotgun (WGS) entry which is preliminary data.</text>
</comment>
<proteinExistence type="inferred from homology"/>
<dbReference type="FunFam" id="3.90.650.10:FF:000011">
    <property type="entry name" value="Phosphoribosylformylglycinamidine cyclo-ligase"/>
    <property type="match status" value="1"/>
</dbReference>
<dbReference type="GO" id="GO:0005524">
    <property type="term" value="F:ATP binding"/>
    <property type="evidence" value="ECO:0007669"/>
    <property type="project" value="UniProtKB-KW"/>
</dbReference>
<evidence type="ECO:0000256" key="10">
    <source>
        <dbReference type="ARBA" id="ARBA00022840"/>
    </source>
</evidence>
<evidence type="ECO:0000256" key="4">
    <source>
        <dbReference type="ARBA" id="ARBA00013047"/>
    </source>
</evidence>
<dbReference type="GO" id="GO:0004637">
    <property type="term" value="F:phosphoribosylamine-glycine ligase activity"/>
    <property type="evidence" value="ECO:0007669"/>
    <property type="project" value="TreeGrafter"/>
</dbReference>
<dbReference type="PATRIC" id="fig|172049.5.peg.1356"/>
<keyword evidence="7 15" id="KW-0436">Ligase</keyword>
<organism evidence="18 19">
    <name type="scientific">Thermococcus sibiricus</name>
    <dbReference type="NCBI Taxonomy" id="172049"/>
    <lineage>
        <taxon>Archaea</taxon>
        <taxon>Methanobacteriati</taxon>
        <taxon>Methanobacteriota</taxon>
        <taxon>Thermococci</taxon>
        <taxon>Thermococcales</taxon>
        <taxon>Thermococcaceae</taxon>
        <taxon>Thermococcus</taxon>
    </lineage>
</organism>
<dbReference type="EC" id="6.3.3.1" evidence="4 15"/>
<evidence type="ECO:0000256" key="13">
    <source>
        <dbReference type="ARBA" id="ARBA00033093"/>
    </source>
</evidence>
<keyword evidence="9 15" id="KW-0658">Purine biosynthesis</keyword>
<dbReference type="FunFam" id="3.30.1330.10:FF:000020">
    <property type="entry name" value="Phosphoribosylformylglycinamidine cyclo-ligase"/>
    <property type="match status" value="1"/>
</dbReference>
<dbReference type="GO" id="GO:0004641">
    <property type="term" value="F:phosphoribosylformylglycinamidine cyclo-ligase activity"/>
    <property type="evidence" value="ECO:0007669"/>
    <property type="project" value="UniProtKB-UniRule"/>
</dbReference>
<dbReference type="SUPFAM" id="SSF56042">
    <property type="entry name" value="PurM C-terminal domain-like"/>
    <property type="match status" value="1"/>
</dbReference>
<reference evidence="19" key="1">
    <citation type="journal article" date="2015" name="MBio">
        <title>Genome-Resolved Metagenomic Analysis Reveals Roles for Candidate Phyla and Other Microbial Community Members in Biogeochemical Transformations in Oil Reservoirs.</title>
        <authorList>
            <person name="Hu P."/>
            <person name="Tom L."/>
            <person name="Singh A."/>
            <person name="Thomas B.C."/>
            <person name="Baker B.J."/>
            <person name="Piceno Y.M."/>
            <person name="Andersen G.L."/>
            <person name="Banfield J.F."/>
        </authorList>
    </citation>
    <scope>NUCLEOTIDE SEQUENCE [LARGE SCALE GENOMIC DNA]</scope>
</reference>
<evidence type="ECO:0000313" key="18">
    <source>
        <dbReference type="EMBL" id="KUK18079.1"/>
    </source>
</evidence>
<dbReference type="UniPathway" id="UPA00074">
    <property type="reaction ID" value="UER00129"/>
</dbReference>
<dbReference type="InterPro" id="IPR010918">
    <property type="entry name" value="PurM-like_C_dom"/>
</dbReference>
<dbReference type="OMA" id="MTDYICV"/>
<keyword evidence="10 15" id="KW-0067">ATP-binding</keyword>
<dbReference type="Proteomes" id="UP000053911">
    <property type="component" value="Unassembled WGS sequence"/>
</dbReference>
<dbReference type="Pfam" id="PF02769">
    <property type="entry name" value="AIRS_C"/>
    <property type="match status" value="1"/>
</dbReference>
<evidence type="ECO:0000256" key="3">
    <source>
        <dbReference type="ARBA" id="ARBA00010280"/>
    </source>
</evidence>
<dbReference type="Gene3D" id="3.90.650.10">
    <property type="entry name" value="PurM-like C-terminal domain"/>
    <property type="match status" value="1"/>
</dbReference>
<evidence type="ECO:0000256" key="8">
    <source>
        <dbReference type="ARBA" id="ARBA00022741"/>
    </source>
</evidence>
<comment type="subcellular location">
    <subcellularLocation>
        <location evidence="1 15">Cytoplasm</location>
    </subcellularLocation>
</comment>
<comment type="catalytic activity">
    <reaction evidence="14 15">
        <text>2-formamido-N(1)-(5-O-phospho-beta-D-ribosyl)acetamidine + ATP = 5-amino-1-(5-phospho-beta-D-ribosyl)imidazole + ADP + phosphate + H(+)</text>
        <dbReference type="Rhea" id="RHEA:23032"/>
        <dbReference type="ChEBI" id="CHEBI:15378"/>
        <dbReference type="ChEBI" id="CHEBI:30616"/>
        <dbReference type="ChEBI" id="CHEBI:43474"/>
        <dbReference type="ChEBI" id="CHEBI:137981"/>
        <dbReference type="ChEBI" id="CHEBI:147287"/>
        <dbReference type="ChEBI" id="CHEBI:456216"/>
        <dbReference type="EC" id="6.3.3.1"/>
    </reaction>
</comment>
<comment type="similarity">
    <text evidence="3 15">Belongs to the AIR synthase family.</text>
</comment>
<dbReference type="EMBL" id="LGFD01000008">
    <property type="protein sequence ID" value="KUK18079.1"/>
    <property type="molecule type" value="Genomic_DNA"/>
</dbReference>
<dbReference type="Gene3D" id="3.30.1330.10">
    <property type="entry name" value="PurM-like, N-terminal domain"/>
    <property type="match status" value="1"/>
</dbReference>
<evidence type="ECO:0000256" key="2">
    <source>
        <dbReference type="ARBA" id="ARBA00004686"/>
    </source>
</evidence>
<gene>
    <name evidence="15" type="primary">purM</name>
    <name evidence="18" type="ORF">XD54_0586</name>
</gene>
<evidence type="ECO:0000256" key="9">
    <source>
        <dbReference type="ARBA" id="ARBA00022755"/>
    </source>
</evidence>
<evidence type="ECO:0000256" key="5">
    <source>
        <dbReference type="ARBA" id="ARBA00020367"/>
    </source>
</evidence>
<dbReference type="AlphaFoldDB" id="A0A101EMX2"/>
<protein>
    <recommendedName>
        <fullName evidence="5 15">Phosphoribosylformylglycinamidine cyclo-ligase</fullName>
        <ecNumber evidence="4 15">6.3.3.1</ecNumber>
    </recommendedName>
    <alternativeName>
        <fullName evidence="12 15">AIR synthase</fullName>
    </alternativeName>
    <alternativeName>
        <fullName evidence="13 15">AIRS</fullName>
    </alternativeName>
    <alternativeName>
        <fullName evidence="11 15">Phosphoribosyl-aminoimidazole synthetase</fullName>
    </alternativeName>
</protein>
<dbReference type="GO" id="GO:0046084">
    <property type="term" value="P:adenine biosynthetic process"/>
    <property type="evidence" value="ECO:0007669"/>
    <property type="project" value="TreeGrafter"/>
</dbReference>
<dbReference type="InterPro" id="IPR036921">
    <property type="entry name" value="PurM-like_N_sf"/>
</dbReference>
<name>A0A101EMX2_9EURY</name>
<dbReference type="CDD" id="cd02196">
    <property type="entry name" value="PurM"/>
    <property type="match status" value="1"/>
</dbReference>
<feature type="domain" description="PurM-like C-terminal" evidence="17">
    <location>
        <begin position="188"/>
        <end position="342"/>
    </location>
</feature>
<dbReference type="InterPro" id="IPR036676">
    <property type="entry name" value="PurM-like_C_sf"/>
</dbReference>